<dbReference type="EnsemblMetazoa" id="Aqu2.1.07731_001">
    <property type="protein sequence ID" value="Aqu2.1.07731_001"/>
    <property type="gene ID" value="Aqu2.1.07731"/>
</dbReference>
<sequence length="90" mass="10406">METEESASACLELNGREVDGRHIRVDLVTPTKDTHCSVFVGVNIYYQQQPFYQVPPGAPPTGALPNREDQLRLYEEQRMKEKEEIKRRKS</sequence>
<dbReference type="SUPFAM" id="SSF54928">
    <property type="entry name" value="RNA-binding domain, RBD"/>
    <property type="match status" value="1"/>
</dbReference>
<reference evidence="1" key="1">
    <citation type="submission" date="2017-05" db="UniProtKB">
        <authorList>
            <consortium name="EnsemblMetazoa"/>
        </authorList>
    </citation>
    <scope>IDENTIFICATION</scope>
</reference>
<dbReference type="AlphaFoldDB" id="A0A1X7SZW0"/>
<name>A0A1X7SZW0_AMPQE</name>
<protein>
    <submittedName>
        <fullName evidence="1">Uncharacterized protein</fullName>
    </submittedName>
</protein>
<dbReference type="InterPro" id="IPR035979">
    <property type="entry name" value="RBD_domain_sf"/>
</dbReference>
<dbReference type="Gene3D" id="3.30.70.330">
    <property type="match status" value="1"/>
</dbReference>
<dbReference type="InterPro" id="IPR012677">
    <property type="entry name" value="Nucleotide-bd_a/b_plait_sf"/>
</dbReference>
<dbReference type="OrthoDB" id="272703at2759"/>
<accession>A0A1X7SZW0</accession>
<organism evidence="1">
    <name type="scientific">Amphimedon queenslandica</name>
    <name type="common">Sponge</name>
    <dbReference type="NCBI Taxonomy" id="400682"/>
    <lineage>
        <taxon>Eukaryota</taxon>
        <taxon>Metazoa</taxon>
        <taxon>Porifera</taxon>
        <taxon>Demospongiae</taxon>
        <taxon>Heteroscleromorpha</taxon>
        <taxon>Haplosclerida</taxon>
        <taxon>Niphatidae</taxon>
        <taxon>Amphimedon</taxon>
    </lineage>
</organism>
<dbReference type="GO" id="GO:0003676">
    <property type="term" value="F:nucleic acid binding"/>
    <property type="evidence" value="ECO:0007669"/>
    <property type="project" value="InterPro"/>
</dbReference>
<evidence type="ECO:0000313" key="1">
    <source>
        <dbReference type="EnsemblMetazoa" id="Aqu2.1.07731_001"/>
    </source>
</evidence>
<proteinExistence type="predicted"/>
<dbReference type="InParanoid" id="A0A1X7SZW0"/>